<dbReference type="SUPFAM" id="SSF81383">
    <property type="entry name" value="F-box domain"/>
    <property type="match status" value="1"/>
</dbReference>
<dbReference type="InterPro" id="IPR001810">
    <property type="entry name" value="F-box_dom"/>
</dbReference>
<name>M8CR40_AEGTA</name>
<organism evidence="3">
    <name type="scientific">Aegilops tauschii</name>
    <name type="common">Tausch's goatgrass</name>
    <name type="synonym">Aegilops squarrosa</name>
    <dbReference type="NCBI Taxonomy" id="37682"/>
    <lineage>
        <taxon>Eukaryota</taxon>
        <taxon>Viridiplantae</taxon>
        <taxon>Streptophyta</taxon>
        <taxon>Embryophyta</taxon>
        <taxon>Tracheophyta</taxon>
        <taxon>Spermatophyta</taxon>
        <taxon>Magnoliopsida</taxon>
        <taxon>Liliopsida</taxon>
        <taxon>Poales</taxon>
        <taxon>Poaceae</taxon>
        <taxon>BOP clade</taxon>
        <taxon>Pooideae</taxon>
        <taxon>Triticodae</taxon>
        <taxon>Triticeae</taxon>
        <taxon>Triticinae</taxon>
        <taxon>Aegilops</taxon>
    </lineage>
</organism>
<accession>M8CR40</accession>
<dbReference type="AlphaFoldDB" id="M8CR40"/>
<dbReference type="PANTHER" id="PTHR33207">
    <property type="entry name" value="F-BOX DOMAIN CONTAINING PROTEIN-RELATED"/>
    <property type="match status" value="1"/>
</dbReference>
<sequence>MELHPTVPSIRAVSMELTGRILGTNGKKAPCKLEDREVLLPQHTAAADFDVDLDDALWLILLRLPSAASLVRAALVSRSWCRITSEDSFIKDFRRHHPLSPLLGFFTSNLYFETACSVLESPELAAPLCQADTALARFERDQRIQDCRNGRLLLSRDGNNLCIYDPLSRRRVPIGPRTLDDHDGENLDDCLLDDLAPRMVRVQQRGQWKQAEESFRVVSLQRRRGHHSRSVRAVEYDPCKHEQGWHGHQWVEVQSVKLLSKAMFSLEVWALEEEEEEVEKKKNDAEEKEKEEEGEGKKKKMCWKPKQSRLKRKLVAGHLTTEEQC</sequence>
<dbReference type="ExpressionAtlas" id="M8CR40">
    <property type="expression patterns" value="baseline"/>
</dbReference>
<evidence type="ECO:0000256" key="1">
    <source>
        <dbReference type="SAM" id="MobiDB-lite"/>
    </source>
</evidence>
<dbReference type="Pfam" id="PF12937">
    <property type="entry name" value="F-box-like"/>
    <property type="match status" value="1"/>
</dbReference>
<feature type="domain" description="F-box" evidence="2">
    <location>
        <begin position="55"/>
        <end position="90"/>
    </location>
</feature>
<feature type="compositionally biased region" description="Basic and acidic residues" evidence="1">
    <location>
        <begin position="278"/>
        <end position="288"/>
    </location>
</feature>
<reference evidence="3" key="1">
    <citation type="submission" date="2015-06" db="UniProtKB">
        <authorList>
            <consortium name="EnsemblPlants"/>
        </authorList>
    </citation>
    <scope>IDENTIFICATION</scope>
</reference>
<feature type="region of interest" description="Disordered" evidence="1">
    <location>
        <begin position="276"/>
        <end position="308"/>
    </location>
</feature>
<feature type="compositionally biased region" description="Basic residues" evidence="1">
    <location>
        <begin position="297"/>
        <end position="308"/>
    </location>
</feature>
<dbReference type="EnsemblPlants" id="EMT30017">
    <property type="protein sequence ID" value="EMT30017"/>
    <property type="gene ID" value="F775_42374"/>
</dbReference>
<evidence type="ECO:0000313" key="3">
    <source>
        <dbReference type="EnsemblPlants" id="EMT30017"/>
    </source>
</evidence>
<evidence type="ECO:0000259" key="2">
    <source>
        <dbReference type="Pfam" id="PF12937"/>
    </source>
</evidence>
<proteinExistence type="predicted"/>
<protein>
    <recommendedName>
        <fullName evidence="2">F-box domain-containing protein</fullName>
    </recommendedName>
</protein>
<dbReference type="InterPro" id="IPR036047">
    <property type="entry name" value="F-box-like_dom_sf"/>
</dbReference>